<organism evidence="1 2">
    <name type="scientific">Paraburkholderia rhynchosiae</name>
    <dbReference type="NCBI Taxonomy" id="487049"/>
    <lineage>
        <taxon>Bacteria</taxon>
        <taxon>Pseudomonadati</taxon>
        <taxon>Pseudomonadota</taxon>
        <taxon>Betaproteobacteria</taxon>
        <taxon>Burkholderiales</taxon>
        <taxon>Burkholderiaceae</taxon>
        <taxon>Paraburkholderia</taxon>
    </lineage>
</organism>
<sequence>MKPIRSMVLAALLQAAASLALSPVSSPACAGDALAQIRSAGVLRIGTEGSYVPFTYHDEAGKLTGFDVELGMAIAQRLRVKPQFIESKWDGLIAGLDVNRYDAVINEIAVTDARKLKYDYSDPYITSHAVLIVAADNTTIRSFDDLKGRKSANTLTSNLGRIAAAHGAQVIPAKGFNESIELLGAGRVDATVNDSLSFLDLKKHAPDAKVKVVAIDTSPDSSDKSAVLIRKGSPRLRAALNEAIAELRKDGTYARISQKYFGKDVFQ</sequence>
<evidence type="ECO:0000313" key="2">
    <source>
        <dbReference type="Proteomes" id="UP001629235"/>
    </source>
</evidence>
<proteinExistence type="predicted"/>
<accession>A0ACC7NDG3</accession>
<comment type="caution">
    <text evidence="1">The sequence shown here is derived from an EMBL/GenBank/DDBJ whole genome shotgun (WGS) entry which is preliminary data.</text>
</comment>
<gene>
    <name evidence="1" type="ORF">PQR01_16280</name>
</gene>
<dbReference type="Proteomes" id="UP001629235">
    <property type="component" value="Unassembled WGS sequence"/>
</dbReference>
<reference evidence="1 2" key="1">
    <citation type="journal article" date="2024" name="Chem. Sci.">
        <title>Discovery of megapolipeptins by genome mining of a Burkholderiales bacteria collection.</title>
        <authorList>
            <person name="Paulo B.S."/>
            <person name="Recchia M.J.J."/>
            <person name="Lee S."/>
            <person name="Fergusson C.H."/>
            <person name="Romanowski S.B."/>
            <person name="Hernandez A."/>
            <person name="Krull N."/>
            <person name="Liu D.Y."/>
            <person name="Cavanagh H."/>
            <person name="Bos A."/>
            <person name="Gray C.A."/>
            <person name="Murphy B.T."/>
            <person name="Linington R.G."/>
            <person name="Eustaquio A.S."/>
        </authorList>
    </citation>
    <scope>NUCLEOTIDE SEQUENCE [LARGE SCALE GENOMIC DNA]</scope>
    <source>
        <strain evidence="1 2">RL18-126-BIB-B</strain>
    </source>
</reference>
<protein>
    <submittedName>
        <fullName evidence="1">Amino acid ABC transporter substrate-binding protein</fullName>
    </submittedName>
</protein>
<keyword evidence="2" id="KW-1185">Reference proteome</keyword>
<name>A0ACC7NDG3_9BURK</name>
<dbReference type="EMBL" id="JAQQDW010000029">
    <property type="protein sequence ID" value="MFM0104994.1"/>
    <property type="molecule type" value="Genomic_DNA"/>
</dbReference>
<evidence type="ECO:0000313" key="1">
    <source>
        <dbReference type="EMBL" id="MFM0104994.1"/>
    </source>
</evidence>